<evidence type="ECO:0008006" key="2">
    <source>
        <dbReference type="Google" id="ProtNLM"/>
    </source>
</evidence>
<dbReference type="GO" id="GO:1990811">
    <property type="term" value="C:MWP complex"/>
    <property type="evidence" value="ECO:0007669"/>
    <property type="project" value="TreeGrafter"/>
</dbReference>
<sequence length="281" mass="30190">DFERTGAGTRSFNVITRYQVSSNINAIGWKYDNQYIAVGTDKNNAGGAHELTILYFDGSVATDTLSVDLNAGVYSIEWHPTDSYIVMANQKSVYPEVAIYLVDPTNGILTSTSGINTPNQSAYAARWHKSGDYIAVGRYEAVDTVAVYPFAGGIVDYDGRIVADTFPVGQISIDALDWDPTGSYFAVGAQEDVGGTELLIYHFDGASLTLTVSAEIGQTVLSIDWMPTSSLIAIGLAGGTERLLVYNFDISNGTLLEEASARIGVSDSVLSLDWDSIGYTL</sequence>
<comment type="caution">
    <text evidence="1">The sequence shown here is derived from an EMBL/GenBank/DDBJ whole genome shotgun (WGS) entry which is preliminary data.</text>
</comment>
<dbReference type="SUPFAM" id="SSF69322">
    <property type="entry name" value="Tricorn protease domain 2"/>
    <property type="match status" value="1"/>
</dbReference>
<reference evidence="1" key="1">
    <citation type="journal article" date="2014" name="Front. Microbiol.">
        <title>High frequency of phylogenetically diverse reductive dehalogenase-homologous genes in deep subseafloor sedimentary metagenomes.</title>
        <authorList>
            <person name="Kawai M."/>
            <person name="Futagami T."/>
            <person name="Toyoda A."/>
            <person name="Takaki Y."/>
            <person name="Nishi S."/>
            <person name="Hori S."/>
            <person name="Arai W."/>
            <person name="Tsubouchi T."/>
            <person name="Morono Y."/>
            <person name="Uchiyama I."/>
            <person name="Ito T."/>
            <person name="Fujiyama A."/>
            <person name="Inagaki F."/>
            <person name="Takami H."/>
        </authorList>
    </citation>
    <scope>NUCLEOTIDE SEQUENCE</scope>
    <source>
        <strain evidence="1">Expedition CK06-06</strain>
    </source>
</reference>
<protein>
    <recommendedName>
        <fullName evidence="2">Translation initiation factor beta propellor-like domain-containing protein</fullName>
    </recommendedName>
</protein>
<feature type="non-terminal residue" evidence="1">
    <location>
        <position position="1"/>
    </location>
</feature>
<dbReference type="PANTHER" id="PTHR16220:SF0">
    <property type="entry name" value="WD REPEAT-CONTAINING PROTEIN WRAP73"/>
    <property type="match status" value="1"/>
</dbReference>
<dbReference type="AlphaFoldDB" id="X0UDE8"/>
<gene>
    <name evidence="1" type="ORF">S01H1_26675</name>
</gene>
<dbReference type="InterPro" id="IPR052778">
    <property type="entry name" value="Centrosome-WD_assoc"/>
</dbReference>
<dbReference type="GO" id="GO:0005815">
    <property type="term" value="C:microtubule organizing center"/>
    <property type="evidence" value="ECO:0007669"/>
    <property type="project" value="TreeGrafter"/>
</dbReference>
<dbReference type="PANTHER" id="PTHR16220">
    <property type="entry name" value="WD REPEAT PROTEIN 8-RELATED"/>
    <property type="match status" value="1"/>
</dbReference>
<organism evidence="1">
    <name type="scientific">marine sediment metagenome</name>
    <dbReference type="NCBI Taxonomy" id="412755"/>
    <lineage>
        <taxon>unclassified sequences</taxon>
        <taxon>metagenomes</taxon>
        <taxon>ecological metagenomes</taxon>
    </lineage>
</organism>
<dbReference type="EMBL" id="BARS01016181">
    <property type="protein sequence ID" value="GAF98422.1"/>
    <property type="molecule type" value="Genomic_DNA"/>
</dbReference>
<accession>X0UDE8</accession>
<feature type="non-terminal residue" evidence="1">
    <location>
        <position position="281"/>
    </location>
</feature>
<proteinExistence type="predicted"/>
<dbReference type="InterPro" id="IPR015943">
    <property type="entry name" value="WD40/YVTN_repeat-like_dom_sf"/>
</dbReference>
<dbReference type="GO" id="GO:1990810">
    <property type="term" value="P:microtubule anchoring at mitotic spindle pole body"/>
    <property type="evidence" value="ECO:0007669"/>
    <property type="project" value="TreeGrafter"/>
</dbReference>
<evidence type="ECO:0000313" key="1">
    <source>
        <dbReference type="EMBL" id="GAF98422.1"/>
    </source>
</evidence>
<dbReference type="Gene3D" id="2.130.10.10">
    <property type="entry name" value="YVTN repeat-like/Quinoprotein amine dehydrogenase"/>
    <property type="match status" value="1"/>
</dbReference>
<name>X0UDE8_9ZZZZ</name>